<proteinExistence type="predicted"/>
<name>A0A4Y7TCT1_COPMI</name>
<evidence type="ECO:0000313" key="4">
    <source>
        <dbReference type="Proteomes" id="UP000298030"/>
    </source>
</evidence>
<evidence type="ECO:0000313" key="3">
    <source>
        <dbReference type="EMBL" id="TEB31738.1"/>
    </source>
</evidence>
<reference evidence="3 4" key="1">
    <citation type="journal article" date="2019" name="Nat. Ecol. Evol.">
        <title>Megaphylogeny resolves global patterns of mushroom evolution.</title>
        <authorList>
            <person name="Varga T."/>
            <person name="Krizsan K."/>
            <person name="Foldi C."/>
            <person name="Dima B."/>
            <person name="Sanchez-Garcia M."/>
            <person name="Sanchez-Ramirez S."/>
            <person name="Szollosi G.J."/>
            <person name="Szarkandi J.G."/>
            <person name="Papp V."/>
            <person name="Albert L."/>
            <person name="Andreopoulos W."/>
            <person name="Angelini C."/>
            <person name="Antonin V."/>
            <person name="Barry K.W."/>
            <person name="Bougher N.L."/>
            <person name="Buchanan P."/>
            <person name="Buyck B."/>
            <person name="Bense V."/>
            <person name="Catcheside P."/>
            <person name="Chovatia M."/>
            <person name="Cooper J."/>
            <person name="Damon W."/>
            <person name="Desjardin D."/>
            <person name="Finy P."/>
            <person name="Geml J."/>
            <person name="Haridas S."/>
            <person name="Hughes K."/>
            <person name="Justo A."/>
            <person name="Karasinski D."/>
            <person name="Kautmanova I."/>
            <person name="Kiss B."/>
            <person name="Kocsube S."/>
            <person name="Kotiranta H."/>
            <person name="LaButti K.M."/>
            <person name="Lechner B.E."/>
            <person name="Liimatainen K."/>
            <person name="Lipzen A."/>
            <person name="Lukacs Z."/>
            <person name="Mihaltcheva S."/>
            <person name="Morgado L.N."/>
            <person name="Niskanen T."/>
            <person name="Noordeloos M.E."/>
            <person name="Ohm R.A."/>
            <person name="Ortiz-Santana B."/>
            <person name="Ovrebo C."/>
            <person name="Racz N."/>
            <person name="Riley R."/>
            <person name="Savchenko A."/>
            <person name="Shiryaev A."/>
            <person name="Soop K."/>
            <person name="Spirin V."/>
            <person name="Szebenyi C."/>
            <person name="Tomsovsky M."/>
            <person name="Tulloss R.E."/>
            <person name="Uehling J."/>
            <person name="Grigoriev I.V."/>
            <person name="Vagvolgyi C."/>
            <person name="Papp T."/>
            <person name="Martin F.M."/>
            <person name="Miettinen O."/>
            <person name="Hibbett D.S."/>
            <person name="Nagy L.G."/>
        </authorList>
    </citation>
    <scope>NUCLEOTIDE SEQUENCE [LARGE SCALE GENOMIC DNA]</scope>
    <source>
        <strain evidence="3 4">FP101781</strain>
    </source>
</reference>
<feature type="transmembrane region" description="Helical" evidence="2">
    <location>
        <begin position="196"/>
        <end position="221"/>
    </location>
</feature>
<keyword evidence="2" id="KW-0472">Membrane</keyword>
<dbReference type="Proteomes" id="UP000298030">
    <property type="component" value="Unassembled WGS sequence"/>
</dbReference>
<feature type="transmembrane region" description="Helical" evidence="2">
    <location>
        <begin position="227"/>
        <end position="252"/>
    </location>
</feature>
<dbReference type="OrthoDB" id="3341077at2759"/>
<feature type="compositionally biased region" description="Basic and acidic residues" evidence="1">
    <location>
        <begin position="283"/>
        <end position="293"/>
    </location>
</feature>
<evidence type="ECO:0000256" key="1">
    <source>
        <dbReference type="SAM" id="MobiDB-lite"/>
    </source>
</evidence>
<feature type="transmembrane region" description="Helical" evidence="2">
    <location>
        <begin position="114"/>
        <end position="139"/>
    </location>
</feature>
<feature type="transmembrane region" description="Helical" evidence="2">
    <location>
        <begin position="81"/>
        <end position="102"/>
    </location>
</feature>
<dbReference type="AlphaFoldDB" id="A0A4Y7TCT1"/>
<keyword evidence="2" id="KW-0812">Transmembrane</keyword>
<sequence length="293" mass="32427">MALDWAGAQFIGTFLEWGLMGAYMIIFGLCIQILRKRRAALRVVDYGLFVLFALCLSFVILDTCQQFQSILHGDAPWTGKVNSAASTLCITLDFLSQVILIYRCWIVWGGRFWVIALPALLALTAWVAGLCVTIDLASMTSSWYPEFMREWWVPLATSGMAISLATNATVSALMIGRILHVYRVSHGASHGTARRASWAASVFLESAIVLFFAQLLFVLFYALDHPAFVLVAGPVTVIYGLNCTAIMVRVGMNHSYETNLRRESEAAVRYLEGRTSGQPSEGSRSDEKLHSPV</sequence>
<keyword evidence="2" id="KW-1133">Transmembrane helix</keyword>
<dbReference type="EMBL" id="QPFP01000018">
    <property type="protein sequence ID" value="TEB31738.1"/>
    <property type="molecule type" value="Genomic_DNA"/>
</dbReference>
<evidence type="ECO:0000256" key="2">
    <source>
        <dbReference type="SAM" id="Phobius"/>
    </source>
</evidence>
<feature type="transmembrane region" description="Helical" evidence="2">
    <location>
        <begin position="6"/>
        <end position="31"/>
    </location>
</feature>
<feature type="region of interest" description="Disordered" evidence="1">
    <location>
        <begin position="272"/>
        <end position="293"/>
    </location>
</feature>
<keyword evidence="4" id="KW-1185">Reference proteome</keyword>
<feature type="transmembrane region" description="Helical" evidence="2">
    <location>
        <begin position="43"/>
        <end position="61"/>
    </location>
</feature>
<gene>
    <name evidence="3" type="ORF">FA13DRAFT_1774273</name>
</gene>
<organism evidence="3 4">
    <name type="scientific">Coprinellus micaceus</name>
    <name type="common">Glistening ink-cap mushroom</name>
    <name type="synonym">Coprinus micaceus</name>
    <dbReference type="NCBI Taxonomy" id="71717"/>
    <lineage>
        <taxon>Eukaryota</taxon>
        <taxon>Fungi</taxon>
        <taxon>Dikarya</taxon>
        <taxon>Basidiomycota</taxon>
        <taxon>Agaricomycotina</taxon>
        <taxon>Agaricomycetes</taxon>
        <taxon>Agaricomycetidae</taxon>
        <taxon>Agaricales</taxon>
        <taxon>Agaricineae</taxon>
        <taxon>Psathyrellaceae</taxon>
        <taxon>Coprinellus</taxon>
    </lineage>
</organism>
<comment type="caution">
    <text evidence="3">The sequence shown here is derived from an EMBL/GenBank/DDBJ whole genome shotgun (WGS) entry which is preliminary data.</text>
</comment>
<protein>
    <submittedName>
        <fullName evidence="3">Uncharacterized protein</fullName>
    </submittedName>
</protein>
<feature type="transmembrane region" description="Helical" evidence="2">
    <location>
        <begin position="151"/>
        <end position="175"/>
    </location>
</feature>
<accession>A0A4Y7TCT1</accession>